<dbReference type="Gene3D" id="3.40.395.10">
    <property type="entry name" value="Adenoviral Proteinase, Chain A"/>
    <property type="match status" value="1"/>
</dbReference>
<evidence type="ECO:0000256" key="2">
    <source>
        <dbReference type="SAM" id="MobiDB-lite"/>
    </source>
</evidence>
<dbReference type="AlphaFoldDB" id="A0AAF0X4N7"/>
<feature type="compositionally biased region" description="Basic and acidic residues" evidence="2">
    <location>
        <begin position="938"/>
        <end position="949"/>
    </location>
</feature>
<name>A0AAF0X4N7_DAUCS</name>
<feature type="compositionally biased region" description="Acidic residues" evidence="2">
    <location>
        <begin position="68"/>
        <end position="140"/>
    </location>
</feature>
<evidence type="ECO:0000313" key="4">
    <source>
        <dbReference type="Proteomes" id="UP000077755"/>
    </source>
</evidence>
<gene>
    <name evidence="3" type="ORF">DCAR_0520454</name>
</gene>
<feature type="coiled-coil region" evidence="1">
    <location>
        <begin position="506"/>
        <end position="533"/>
    </location>
</feature>
<feature type="region of interest" description="Disordered" evidence="2">
    <location>
        <begin position="567"/>
        <end position="649"/>
    </location>
</feature>
<proteinExistence type="predicted"/>
<reference evidence="3" key="2">
    <citation type="submission" date="2022-03" db="EMBL/GenBank/DDBJ databases">
        <title>Draft title - Genomic analysis of global carrot germplasm unveils the trajectory of domestication and the origin of high carotenoid orange carrot.</title>
        <authorList>
            <person name="Iorizzo M."/>
            <person name="Ellison S."/>
            <person name="Senalik D."/>
            <person name="Macko-Podgorni A."/>
            <person name="Grzebelus D."/>
            <person name="Bostan H."/>
            <person name="Rolling W."/>
            <person name="Curaba J."/>
            <person name="Simon P."/>
        </authorList>
    </citation>
    <scope>NUCLEOTIDE SEQUENCE</scope>
    <source>
        <tissue evidence="3">Leaf</tissue>
    </source>
</reference>
<evidence type="ECO:0000256" key="1">
    <source>
        <dbReference type="SAM" id="Coils"/>
    </source>
</evidence>
<evidence type="ECO:0000313" key="3">
    <source>
        <dbReference type="EMBL" id="WOH01075.1"/>
    </source>
</evidence>
<feature type="compositionally biased region" description="Basic and acidic residues" evidence="2">
    <location>
        <begin position="604"/>
        <end position="649"/>
    </location>
</feature>
<dbReference type="InterPro" id="IPR038765">
    <property type="entry name" value="Papain-like_cys_pep_sf"/>
</dbReference>
<sequence>MATTPVGSTRRSPRLQQLQQDPEKNENQTTATATEKEENVVRKKIYKKSNNKIKETAGRPSTPPSQQESEESEEISVQDEENNDQESEEIFVQDEENNDQESEEESSSQDMENDDQESEEETSVQDQQEHDEENNEEEVTTQDHETESQDKQDFQEEDMMNNVTKKRKFSRKLYVNENEKVEKKRKFGYKKPRKPIDEEKVAAIAARKLNTTARIRNSPRLLTEMLFFLTEDQKNWVKKSAFRNLLDFKLEMLPSKIASKVLQSFDHYSVSLEIKSGKIDITEKEVFNVLGIPCGGKPVEEVFNDITKKRMEDWLAQFPNEQITTRQVLDKVRKAPVTDVFKIHFLRVVSEVLFGTSTHSYVTKYLVNFEDLDKTVNYNWAELLMKHLVNAKESWLCTESDFFRGPLVFLTLLYVDRVRHKGLKLVERKFPTYSGWTDELLRERQTMEDNDEWDDHVAWQEVDDLEKKWKASRQQATNKENLQQNENDCYDKDDWDYADIQENMENETEDDTIKTEQELIENLKSRAQDILDLKFSFDDDMLKARKQFPDSQTLKIIEEVFKENFLFQEEDNSTSEEEDVEDDSPTDNHEDRNNSNENIGNDIQNEKVNNDVEKEDVQNRDGEKKDAEMEDVQQEKIQKMDGENKDAEMENVEKTDAMNKDTEMENVQKENFEKDRDARTKVAEMANVEEAIVQEDNTVNQTNEDSRYCPSFSLGIEEEIDGDFMTPEEQKRAKSKRTKKIGQYAKSPYMDRVIDIKSKLTSNDYALWSFTVQDKDLLEVVYNWKGIQCMKEQMQTLLPRTSVYYSVIDSWTTILNDNEKYKSEESPMRLFCTMADLIFFPIHKAEHYYLITYDLKNLACFLIDNIEREGNPKPYYGKTPEVLISQTKQIKKLRIKYNTAILSSSLNEFAAPIMEYAQKLLASNKVFRSTIEEPTPIEEPKPVEEHRVAETSTSRQNEKPDSAKKTVQFATNLITVFNEEANTKNGDPSV</sequence>
<reference evidence="3" key="1">
    <citation type="journal article" date="2016" name="Nat. Genet.">
        <title>A high-quality carrot genome assembly provides new insights into carotenoid accumulation and asterid genome evolution.</title>
        <authorList>
            <person name="Iorizzo M."/>
            <person name="Ellison S."/>
            <person name="Senalik D."/>
            <person name="Zeng P."/>
            <person name="Satapoomin P."/>
            <person name="Huang J."/>
            <person name="Bowman M."/>
            <person name="Iovene M."/>
            <person name="Sanseverino W."/>
            <person name="Cavagnaro P."/>
            <person name="Yildiz M."/>
            <person name="Macko-Podgorni A."/>
            <person name="Moranska E."/>
            <person name="Grzebelus E."/>
            <person name="Grzebelus D."/>
            <person name="Ashrafi H."/>
            <person name="Zheng Z."/>
            <person name="Cheng S."/>
            <person name="Spooner D."/>
            <person name="Van Deynze A."/>
            <person name="Simon P."/>
        </authorList>
    </citation>
    <scope>NUCLEOTIDE SEQUENCE</scope>
    <source>
        <tissue evidence="3">Leaf</tissue>
    </source>
</reference>
<keyword evidence="4" id="KW-1185">Reference proteome</keyword>
<feature type="compositionally biased region" description="Basic residues" evidence="2">
    <location>
        <begin position="42"/>
        <end position="51"/>
    </location>
</feature>
<evidence type="ECO:0008006" key="5">
    <source>
        <dbReference type="Google" id="ProtNLM"/>
    </source>
</evidence>
<dbReference type="Proteomes" id="UP000077755">
    <property type="component" value="Chromosome 5"/>
</dbReference>
<feature type="compositionally biased region" description="Polar residues" evidence="2">
    <location>
        <begin position="1"/>
        <end position="20"/>
    </location>
</feature>
<dbReference type="SUPFAM" id="SSF54001">
    <property type="entry name" value="Cysteine proteinases"/>
    <property type="match status" value="1"/>
</dbReference>
<feature type="compositionally biased region" description="Acidic residues" evidence="2">
    <location>
        <begin position="568"/>
        <end position="585"/>
    </location>
</feature>
<accession>A0AAF0X4N7</accession>
<dbReference type="PANTHER" id="PTHR34835">
    <property type="entry name" value="OS07G0283600 PROTEIN-RELATED"/>
    <property type="match status" value="1"/>
</dbReference>
<dbReference type="EMBL" id="CP093347">
    <property type="protein sequence ID" value="WOH01075.1"/>
    <property type="molecule type" value="Genomic_DNA"/>
</dbReference>
<protein>
    <recommendedName>
        <fullName evidence="5">Ubiquitin-like protease family profile domain-containing protein</fullName>
    </recommendedName>
</protein>
<feature type="region of interest" description="Disordered" evidence="2">
    <location>
        <begin position="933"/>
        <end position="965"/>
    </location>
</feature>
<feature type="region of interest" description="Disordered" evidence="2">
    <location>
        <begin position="1"/>
        <end position="167"/>
    </location>
</feature>
<keyword evidence="1" id="KW-0175">Coiled coil</keyword>
<organism evidence="3 4">
    <name type="scientific">Daucus carota subsp. sativus</name>
    <name type="common">Carrot</name>
    <dbReference type="NCBI Taxonomy" id="79200"/>
    <lineage>
        <taxon>Eukaryota</taxon>
        <taxon>Viridiplantae</taxon>
        <taxon>Streptophyta</taxon>
        <taxon>Embryophyta</taxon>
        <taxon>Tracheophyta</taxon>
        <taxon>Spermatophyta</taxon>
        <taxon>Magnoliopsida</taxon>
        <taxon>eudicotyledons</taxon>
        <taxon>Gunneridae</taxon>
        <taxon>Pentapetalae</taxon>
        <taxon>asterids</taxon>
        <taxon>campanulids</taxon>
        <taxon>Apiales</taxon>
        <taxon>Apiaceae</taxon>
        <taxon>Apioideae</taxon>
        <taxon>Scandiceae</taxon>
        <taxon>Daucinae</taxon>
        <taxon>Daucus</taxon>
        <taxon>Daucus sect. Daucus</taxon>
    </lineage>
</organism>
<feature type="compositionally biased region" description="Basic and acidic residues" evidence="2">
    <location>
        <begin position="141"/>
        <end position="154"/>
    </location>
</feature>